<feature type="transmembrane region" description="Helical" evidence="2">
    <location>
        <begin position="39"/>
        <end position="58"/>
    </location>
</feature>
<keyword evidence="2" id="KW-1133">Transmembrane helix</keyword>
<dbReference type="EMBL" id="KZ819299">
    <property type="protein sequence ID" value="PWN96371.1"/>
    <property type="molecule type" value="Genomic_DNA"/>
</dbReference>
<feature type="transmembrane region" description="Helical" evidence="2">
    <location>
        <begin position="141"/>
        <end position="165"/>
    </location>
</feature>
<evidence type="ECO:0000313" key="4">
    <source>
        <dbReference type="Proteomes" id="UP000245946"/>
    </source>
</evidence>
<dbReference type="STRING" id="58919.A0A316Z488"/>
<feature type="region of interest" description="Disordered" evidence="1">
    <location>
        <begin position="328"/>
        <end position="365"/>
    </location>
</feature>
<keyword evidence="2" id="KW-0812">Transmembrane</keyword>
<protein>
    <submittedName>
        <fullName evidence="3">Uncharacterized protein</fullName>
    </submittedName>
</protein>
<keyword evidence="4" id="KW-1185">Reference proteome</keyword>
<gene>
    <name evidence="3" type="ORF">FA09DRAFT_331266</name>
</gene>
<dbReference type="OrthoDB" id="3342455at2759"/>
<dbReference type="RefSeq" id="XP_025596650.1">
    <property type="nucleotide sequence ID" value="XM_025742948.1"/>
</dbReference>
<name>A0A316Z488_9BASI</name>
<evidence type="ECO:0000256" key="1">
    <source>
        <dbReference type="SAM" id="MobiDB-lite"/>
    </source>
</evidence>
<accession>A0A316Z488</accession>
<dbReference type="PANTHER" id="PTHR37992:SF1">
    <property type="entry name" value="DUF1774-DOMAIN-CONTAINING PROTEIN"/>
    <property type="match status" value="1"/>
</dbReference>
<dbReference type="AlphaFoldDB" id="A0A316Z488"/>
<evidence type="ECO:0000313" key="3">
    <source>
        <dbReference type="EMBL" id="PWN96371.1"/>
    </source>
</evidence>
<reference evidence="3 4" key="1">
    <citation type="journal article" date="2018" name="Mol. Biol. Evol.">
        <title>Broad Genomic Sampling Reveals a Smut Pathogenic Ancestry of the Fungal Clade Ustilaginomycotina.</title>
        <authorList>
            <person name="Kijpornyongpan T."/>
            <person name="Mondo S.J."/>
            <person name="Barry K."/>
            <person name="Sandor L."/>
            <person name="Lee J."/>
            <person name="Lipzen A."/>
            <person name="Pangilinan J."/>
            <person name="LaButti K."/>
            <person name="Hainaut M."/>
            <person name="Henrissat B."/>
            <person name="Grigoriev I.V."/>
            <person name="Spatafora J.W."/>
            <person name="Aime M.C."/>
        </authorList>
    </citation>
    <scope>NUCLEOTIDE SEQUENCE [LARGE SCALE GENOMIC DNA]</scope>
    <source>
        <strain evidence="3 4">MCA 4186</strain>
    </source>
</reference>
<organism evidence="3 4">
    <name type="scientific">Tilletiopsis washingtonensis</name>
    <dbReference type="NCBI Taxonomy" id="58919"/>
    <lineage>
        <taxon>Eukaryota</taxon>
        <taxon>Fungi</taxon>
        <taxon>Dikarya</taxon>
        <taxon>Basidiomycota</taxon>
        <taxon>Ustilaginomycotina</taxon>
        <taxon>Exobasidiomycetes</taxon>
        <taxon>Entylomatales</taxon>
        <taxon>Entylomatales incertae sedis</taxon>
        <taxon>Tilletiopsis</taxon>
    </lineage>
</organism>
<proteinExistence type="predicted"/>
<sequence length="365" mass="39227">MSRPSSRFADHVYRPVQGDPGMPAPAPVVSAAAMTRVQVLTPLSILVSAGTLIVTSILTRPRLNDVSEAHPTYLTPNAKWLMAYWSVIYLCQIGFALLCVVGQKPETKKLLASGVGVRLALVNFLLAGWAVSWIINTHVSFIVGTSLLGAITLVLLITAGLLAFWLPADSRHPLDWLFVHVPIKMLLVSMIAVDFGQQLFMALEWDGGKGHDLDASVWPTFYTLMGVGAFNSLWIFTFSDLTWAASGIVLNLALLAHPKIPRHARPAEVTAAIICSIALQGTALLGSYAHKYIAHQREQRRIRLGSEDDAAARLQEAEAEAAAARARADAYAAQQNGGRLPHAGEDEEQGGVGVTRHLGSSGSSA</sequence>
<feature type="transmembrane region" description="Helical" evidence="2">
    <location>
        <begin position="115"/>
        <end position="135"/>
    </location>
</feature>
<feature type="transmembrane region" description="Helical" evidence="2">
    <location>
        <begin position="241"/>
        <end position="257"/>
    </location>
</feature>
<feature type="transmembrane region" description="Helical" evidence="2">
    <location>
        <begin position="177"/>
        <end position="196"/>
    </location>
</feature>
<dbReference type="InterPro" id="IPR013920">
    <property type="entry name" value="DUF1774_fun"/>
</dbReference>
<dbReference type="PANTHER" id="PTHR37992">
    <property type="entry name" value="EXPRESSED PROTEIN"/>
    <property type="match status" value="1"/>
</dbReference>
<keyword evidence="2" id="KW-0472">Membrane</keyword>
<dbReference type="GeneID" id="37270492"/>
<evidence type="ECO:0000256" key="2">
    <source>
        <dbReference type="SAM" id="Phobius"/>
    </source>
</evidence>
<dbReference type="Proteomes" id="UP000245946">
    <property type="component" value="Unassembled WGS sequence"/>
</dbReference>
<feature type="transmembrane region" description="Helical" evidence="2">
    <location>
        <begin position="82"/>
        <end position="103"/>
    </location>
</feature>